<protein>
    <submittedName>
        <fullName evidence="2">Uncharacterized protein</fullName>
    </submittedName>
</protein>
<dbReference type="AlphaFoldDB" id="M4B6C0"/>
<proteinExistence type="predicted"/>
<sequence>MQKHKTYKPSVDKENAVPAEIEGAGTSDELPRPLGQKSAKRVAKEIFNLAALTKSTTVMAKAILDAALHVNPR</sequence>
<dbReference type="HOGENOM" id="CLU_2710148_0_0_1"/>
<reference evidence="2" key="2">
    <citation type="submission" date="2015-06" db="UniProtKB">
        <authorList>
            <consortium name="EnsemblProtists"/>
        </authorList>
    </citation>
    <scope>IDENTIFICATION</scope>
    <source>
        <strain evidence="2">Emoy2</strain>
    </source>
</reference>
<evidence type="ECO:0000313" key="2">
    <source>
        <dbReference type="EnsemblProtists" id="HpaP801821"/>
    </source>
</evidence>
<accession>M4B6C0</accession>
<keyword evidence="3" id="KW-1185">Reference proteome</keyword>
<dbReference type="VEuPathDB" id="FungiDB:HpaG801821"/>
<name>M4B6C0_HYAAE</name>
<dbReference type="Proteomes" id="UP000011713">
    <property type="component" value="Unassembled WGS sequence"/>
</dbReference>
<evidence type="ECO:0000313" key="3">
    <source>
        <dbReference type="Proteomes" id="UP000011713"/>
    </source>
</evidence>
<dbReference type="EnsemblProtists" id="HpaT801821">
    <property type="protein sequence ID" value="HpaP801821"/>
    <property type="gene ID" value="HpaG801821"/>
</dbReference>
<dbReference type="InParanoid" id="M4B6C0"/>
<dbReference type="EMBL" id="JH598543">
    <property type="status" value="NOT_ANNOTATED_CDS"/>
    <property type="molecule type" value="Genomic_DNA"/>
</dbReference>
<organism evidence="2 3">
    <name type="scientific">Hyaloperonospora arabidopsidis (strain Emoy2)</name>
    <name type="common">Downy mildew agent</name>
    <name type="synonym">Peronospora arabidopsidis</name>
    <dbReference type="NCBI Taxonomy" id="559515"/>
    <lineage>
        <taxon>Eukaryota</taxon>
        <taxon>Sar</taxon>
        <taxon>Stramenopiles</taxon>
        <taxon>Oomycota</taxon>
        <taxon>Peronosporomycetes</taxon>
        <taxon>Peronosporales</taxon>
        <taxon>Peronosporaceae</taxon>
        <taxon>Hyaloperonospora</taxon>
    </lineage>
</organism>
<reference evidence="3" key="1">
    <citation type="journal article" date="2010" name="Science">
        <title>Signatures of adaptation to obligate biotrophy in the Hyaloperonospora arabidopsidis genome.</title>
        <authorList>
            <person name="Baxter L."/>
            <person name="Tripathy S."/>
            <person name="Ishaque N."/>
            <person name="Boot N."/>
            <person name="Cabral A."/>
            <person name="Kemen E."/>
            <person name="Thines M."/>
            <person name="Ah-Fong A."/>
            <person name="Anderson R."/>
            <person name="Badejoko W."/>
            <person name="Bittner-Eddy P."/>
            <person name="Boore J.L."/>
            <person name="Chibucos M.C."/>
            <person name="Coates M."/>
            <person name="Dehal P."/>
            <person name="Delehaunty K."/>
            <person name="Dong S."/>
            <person name="Downton P."/>
            <person name="Dumas B."/>
            <person name="Fabro G."/>
            <person name="Fronick C."/>
            <person name="Fuerstenberg S.I."/>
            <person name="Fulton L."/>
            <person name="Gaulin E."/>
            <person name="Govers F."/>
            <person name="Hughes L."/>
            <person name="Humphray S."/>
            <person name="Jiang R.H."/>
            <person name="Judelson H."/>
            <person name="Kamoun S."/>
            <person name="Kyung K."/>
            <person name="Meijer H."/>
            <person name="Minx P."/>
            <person name="Morris P."/>
            <person name="Nelson J."/>
            <person name="Phuntumart V."/>
            <person name="Qutob D."/>
            <person name="Rehmany A."/>
            <person name="Rougon-Cardoso A."/>
            <person name="Ryden P."/>
            <person name="Torto-Alalibo T."/>
            <person name="Studholme D."/>
            <person name="Wang Y."/>
            <person name="Win J."/>
            <person name="Wood J."/>
            <person name="Clifton S.W."/>
            <person name="Rogers J."/>
            <person name="Van den Ackerveken G."/>
            <person name="Jones J.D."/>
            <person name="McDowell J.M."/>
            <person name="Beynon J."/>
            <person name="Tyler B.M."/>
        </authorList>
    </citation>
    <scope>NUCLEOTIDE SEQUENCE [LARGE SCALE GENOMIC DNA]</scope>
    <source>
        <strain evidence="3">Emoy2</strain>
    </source>
</reference>
<feature type="region of interest" description="Disordered" evidence="1">
    <location>
        <begin position="1"/>
        <end position="36"/>
    </location>
</feature>
<evidence type="ECO:0000256" key="1">
    <source>
        <dbReference type="SAM" id="MobiDB-lite"/>
    </source>
</evidence>